<comment type="caution">
    <text evidence="2">The sequence shown here is derived from an EMBL/GenBank/DDBJ whole genome shotgun (WGS) entry which is preliminary data.</text>
</comment>
<feature type="domain" description="CzcB-like C-terminal circularly permuted SH3-like" evidence="1">
    <location>
        <begin position="1"/>
        <end position="22"/>
    </location>
</feature>
<dbReference type="Pfam" id="PF25975">
    <property type="entry name" value="CzcB_C"/>
    <property type="match status" value="1"/>
</dbReference>
<name>A0A0P9T989_PSEAV</name>
<protein>
    <submittedName>
        <fullName evidence="2">Cation efflux family protein</fullName>
    </submittedName>
</protein>
<evidence type="ECO:0000259" key="1">
    <source>
        <dbReference type="Pfam" id="PF25975"/>
    </source>
</evidence>
<evidence type="ECO:0000313" key="3">
    <source>
        <dbReference type="Proteomes" id="UP000050265"/>
    </source>
</evidence>
<gene>
    <name evidence="2" type="ORF">ALO35_05241</name>
</gene>
<dbReference type="PATRIC" id="fig|53707.9.peg.4099"/>
<accession>A0A0P9T989</accession>
<dbReference type="Proteomes" id="UP000050265">
    <property type="component" value="Unassembled WGS sequence"/>
</dbReference>
<evidence type="ECO:0000313" key="2">
    <source>
        <dbReference type="EMBL" id="KPX62298.1"/>
    </source>
</evidence>
<dbReference type="EMBL" id="LJQP01000342">
    <property type="protein sequence ID" value="KPX62298.1"/>
    <property type="molecule type" value="Genomic_DNA"/>
</dbReference>
<organism evidence="2 3">
    <name type="scientific">Pseudomonas amygdali pv. lachrymans</name>
    <name type="common">Pseudomonas syringae pv. lachrymans</name>
    <dbReference type="NCBI Taxonomy" id="53707"/>
    <lineage>
        <taxon>Bacteria</taxon>
        <taxon>Pseudomonadati</taxon>
        <taxon>Pseudomonadota</taxon>
        <taxon>Gammaproteobacteria</taxon>
        <taxon>Pseudomonadales</taxon>
        <taxon>Pseudomonadaceae</taxon>
        <taxon>Pseudomonas</taxon>
        <taxon>Pseudomonas amygdali</taxon>
    </lineage>
</organism>
<proteinExistence type="predicted"/>
<dbReference type="InterPro" id="IPR058649">
    <property type="entry name" value="CzcB_C"/>
</dbReference>
<sequence>MEIVKGLAGGTQVAAAGSFILKSELGKGSAEHAH</sequence>
<reference evidence="2 3" key="1">
    <citation type="submission" date="2015-09" db="EMBL/GenBank/DDBJ databases">
        <title>Genome announcement of multiple Pseudomonas syringae strains.</title>
        <authorList>
            <person name="Thakur S."/>
            <person name="Wang P.W."/>
            <person name="Gong Y."/>
            <person name="Weir B.S."/>
            <person name="Guttman D.S."/>
        </authorList>
    </citation>
    <scope>NUCLEOTIDE SEQUENCE [LARGE SCALE GENOMIC DNA]</scope>
    <source>
        <strain evidence="2 3">ICMP3507</strain>
    </source>
</reference>
<dbReference type="AlphaFoldDB" id="A0A0P9T989"/>